<dbReference type="EMBL" id="JAPQKP010000005">
    <property type="protein sequence ID" value="KAJ5188503.1"/>
    <property type="molecule type" value="Genomic_DNA"/>
</dbReference>
<feature type="transmembrane region" description="Helical" evidence="1">
    <location>
        <begin position="509"/>
        <end position="531"/>
    </location>
</feature>
<evidence type="ECO:0000313" key="2">
    <source>
        <dbReference type="EMBL" id="KAJ5188503.1"/>
    </source>
</evidence>
<keyword evidence="3" id="KW-1185">Reference proteome</keyword>
<gene>
    <name evidence="2" type="ORF">N7472_007517</name>
</gene>
<comment type="caution">
    <text evidence="2">The sequence shown here is derived from an EMBL/GenBank/DDBJ whole genome shotgun (WGS) entry which is preliminary data.</text>
</comment>
<organism evidence="2 3">
    <name type="scientific">Penicillium cf. griseofulvum</name>
    <dbReference type="NCBI Taxonomy" id="2972120"/>
    <lineage>
        <taxon>Eukaryota</taxon>
        <taxon>Fungi</taxon>
        <taxon>Dikarya</taxon>
        <taxon>Ascomycota</taxon>
        <taxon>Pezizomycotina</taxon>
        <taxon>Eurotiomycetes</taxon>
        <taxon>Eurotiomycetidae</taxon>
        <taxon>Eurotiales</taxon>
        <taxon>Aspergillaceae</taxon>
        <taxon>Penicillium</taxon>
    </lineage>
</organism>
<protein>
    <submittedName>
        <fullName evidence="2">Uncharacterized protein</fullName>
    </submittedName>
</protein>
<dbReference type="AlphaFoldDB" id="A0A9W9J0Q9"/>
<name>A0A9W9J0Q9_9EURO</name>
<keyword evidence="1" id="KW-0472">Membrane</keyword>
<proteinExistence type="predicted"/>
<keyword evidence="1" id="KW-1133">Transmembrane helix</keyword>
<feature type="transmembrane region" description="Helical" evidence="1">
    <location>
        <begin position="537"/>
        <end position="557"/>
    </location>
</feature>
<dbReference type="Proteomes" id="UP001150879">
    <property type="component" value="Unassembled WGS sequence"/>
</dbReference>
<reference evidence="2" key="1">
    <citation type="submission" date="2022-11" db="EMBL/GenBank/DDBJ databases">
        <authorList>
            <person name="Petersen C."/>
        </authorList>
    </citation>
    <scope>NUCLEOTIDE SEQUENCE</scope>
    <source>
        <strain evidence="2">IBT 16849</strain>
    </source>
</reference>
<accession>A0A9W9J0Q9</accession>
<keyword evidence="1" id="KW-0812">Transmembrane</keyword>
<sequence>MDELVRIFMDDKRMAMLFREAISERSITPACFVRNFRRLLKRFAANLKREARKAIEFDVAKLVLSTASLVADEIGRTFEHQYSQPDTPVQLLDMHVDDEVQAHLNEELHDMSSDEEDENGLELELDENLAALAPYCRSFIKESDAFQKLREEFTKFVLVSQQNRGLETKSPEVRSWFQRWMHFVCMALGWEIEIQPETTEWTLIARLHLSIPFLPLTKIGLLEERILEGHQRFRWTNRHGKKLYDDYIEHEPGALQALQQYLDATTVPTAPTKTIPASNQGQTSSRAAMIYTPSSISTSASIPTSVDITDQSTDIPKNIKTGSTQQDIEMGNLSTRPLLLLACIERGGFPIKLHQEVVTHVTDDRELFHALRKIYFSYRKKPESLWSLRTLHSIHFMKFAYGGHGLIDVRCHPEPCQPGKPCACIPPADRVSPQGQEYACQPVPSKLSPPCGPRLMMDLFKDPDSRKPRADAILRQLPKKMSTELDLNEAEMMEAWGIFYREDWDWTRAWILLGVGFFPPSLLFGILWGIMKQDIQGAFGVASWWMTAATIATGIMATSHRRMVISE</sequence>
<evidence type="ECO:0000256" key="1">
    <source>
        <dbReference type="SAM" id="Phobius"/>
    </source>
</evidence>
<reference evidence="2" key="2">
    <citation type="journal article" date="2023" name="IMA Fungus">
        <title>Comparative genomic study of the Penicillium genus elucidates a diverse pangenome and 15 lateral gene transfer events.</title>
        <authorList>
            <person name="Petersen C."/>
            <person name="Sorensen T."/>
            <person name="Nielsen M.R."/>
            <person name="Sondergaard T.E."/>
            <person name="Sorensen J.L."/>
            <person name="Fitzpatrick D.A."/>
            <person name="Frisvad J.C."/>
            <person name="Nielsen K.L."/>
        </authorList>
    </citation>
    <scope>NUCLEOTIDE SEQUENCE</scope>
    <source>
        <strain evidence="2">IBT 16849</strain>
    </source>
</reference>
<evidence type="ECO:0000313" key="3">
    <source>
        <dbReference type="Proteomes" id="UP001150879"/>
    </source>
</evidence>